<dbReference type="InterPro" id="IPR004412">
    <property type="entry name" value="GatA"/>
</dbReference>
<dbReference type="OrthoDB" id="421993at2759"/>
<comment type="similarity">
    <text evidence="1 7">Belongs to the amidase family. GatA subfamily.</text>
</comment>
<evidence type="ECO:0000259" key="9">
    <source>
        <dbReference type="Pfam" id="PF01425"/>
    </source>
</evidence>
<dbReference type="GO" id="GO:0005739">
    <property type="term" value="C:mitochondrion"/>
    <property type="evidence" value="ECO:0007669"/>
    <property type="project" value="UniProtKB-SubCell"/>
</dbReference>
<dbReference type="SUPFAM" id="SSF75304">
    <property type="entry name" value="Amidase signature (AS) enzymes"/>
    <property type="match status" value="1"/>
</dbReference>
<dbReference type="PROSITE" id="PS00571">
    <property type="entry name" value="AMIDASES"/>
    <property type="match status" value="1"/>
</dbReference>
<dbReference type="Proteomes" id="UP000191285">
    <property type="component" value="Unassembled WGS sequence"/>
</dbReference>
<dbReference type="AlphaFoldDB" id="A0A1V6T7L3"/>
<comment type="caution">
    <text evidence="10">The sequence shown here is derived from an EMBL/GenBank/DDBJ whole genome shotgun (WGS) entry which is preliminary data.</text>
</comment>
<evidence type="ECO:0000256" key="1">
    <source>
        <dbReference type="ARBA" id="ARBA00008069"/>
    </source>
</evidence>
<feature type="active site" description="Charge relay system" evidence="7">
    <location>
        <position position="139"/>
    </location>
</feature>
<proteinExistence type="inferred from homology"/>
<keyword evidence="5 7" id="KW-0648">Protein biosynthesis</keyword>
<keyword evidence="4 7" id="KW-0067">ATP-binding</keyword>
<evidence type="ECO:0000256" key="7">
    <source>
        <dbReference type="HAMAP-Rule" id="MF_03150"/>
    </source>
</evidence>
<dbReference type="Gene3D" id="3.90.1300.10">
    <property type="entry name" value="Amidase signature (AS) domain"/>
    <property type="match status" value="1"/>
</dbReference>
<dbReference type="GO" id="GO:0070681">
    <property type="term" value="P:glutaminyl-tRNAGln biosynthesis via transamidation"/>
    <property type="evidence" value="ECO:0007669"/>
    <property type="project" value="UniProtKB-UniRule"/>
</dbReference>
<dbReference type="STRING" id="303698.A0A1V6T7L3"/>
<reference evidence="11" key="1">
    <citation type="journal article" date="2017" name="Nat. Microbiol.">
        <title>Global analysis of biosynthetic gene clusters reveals vast potential of secondary metabolite production in Penicillium species.</title>
        <authorList>
            <person name="Nielsen J.C."/>
            <person name="Grijseels S."/>
            <person name="Prigent S."/>
            <person name="Ji B."/>
            <person name="Dainat J."/>
            <person name="Nielsen K.F."/>
            <person name="Frisvad J.C."/>
            <person name="Workman M."/>
            <person name="Nielsen J."/>
        </authorList>
    </citation>
    <scope>NUCLEOTIDE SEQUENCE [LARGE SCALE GENOMIC DNA]</scope>
    <source>
        <strain evidence="11">IBT 24891</strain>
    </source>
</reference>
<keyword evidence="7" id="KW-0496">Mitochondrion</keyword>
<name>A0A1V6T7L3_9EURO</name>
<feature type="domain" description="Amidase" evidence="9">
    <location>
        <begin position="14"/>
        <end position="490"/>
    </location>
</feature>
<protein>
    <recommendedName>
        <fullName evidence="7">Glutamyl-tRNA(Gln) amidotransferase subunit A, mitochondrial</fullName>
        <shortName evidence="7">Glu-AdT subunit A</shortName>
        <ecNumber evidence="7">6.3.5.7</ecNumber>
    </recommendedName>
</protein>
<dbReference type="GO" id="GO:0050567">
    <property type="term" value="F:glutaminyl-tRNA synthase (glutamine-hydrolyzing) activity"/>
    <property type="evidence" value="ECO:0007669"/>
    <property type="project" value="UniProtKB-UniRule"/>
</dbReference>
<dbReference type="EMBL" id="MLKD01000011">
    <property type="protein sequence ID" value="OQE21879.1"/>
    <property type="molecule type" value="Genomic_DNA"/>
</dbReference>
<dbReference type="PANTHER" id="PTHR11895">
    <property type="entry name" value="TRANSAMIDASE"/>
    <property type="match status" value="1"/>
</dbReference>
<dbReference type="PANTHER" id="PTHR11895:SF7">
    <property type="entry name" value="GLUTAMYL-TRNA(GLN) AMIDOTRANSFERASE SUBUNIT A, MITOCHONDRIAL"/>
    <property type="match status" value="1"/>
</dbReference>
<evidence type="ECO:0000256" key="6">
    <source>
        <dbReference type="ARBA" id="ARBA00047407"/>
    </source>
</evidence>
<comment type="function">
    <text evidence="7">Allows the formation of correctly charged Gln-tRNA(Gln) through the transamidation of misacylated Glu-tRNA(Gln) in the mitochondria. The reaction takes place in the presence of glutamine and ATP through an activated gamma-phospho-Glu-tRNA(Gln).</text>
</comment>
<comment type="subunit">
    <text evidence="7">Subunit of the heterotrimeric GatCAB amidotransferase (AdT) complex, composed of A, B and C subunits.</text>
</comment>
<dbReference type="InterPro" id="IPR036928">
    <property type="entry name" value="AS_sf"/>
</dbReference>
<evidence type="ECO:0000256" key="4">
    <source>
        <dbReference type="ARBA" id="ARBA00022840"/>
    </source>
</evidence>
<feature type="active site" description="Acyl-ester intermediate" evidence="7">
    <location>
        <position position="163"/>
    </location>
</feature>
<feature type="region of interest" description="Disordered" evidence="8">
    <location>
        <begin position="118"/>
        <end position="139"/>
    </location>
</feature>
<dbReference type="GO" id="GO:0005524">
    <property type="term" value="F:ATP binding"/>
    <property type="evidence" value="ECO:0007669"/>
    <property type="project" value="UniProtKB-KW"/>
</dbReference>
<dbReference type="Pfam" id="PF01425">
    <property type="entry name" value="Amidase"/>
    <property type="match status" value="1"/>
</dbReference>
<dbReference type="InterPro" id="IPR020556">
    <property type="entry name" value="Amidase_CS"/>
</dbReference>
<feature type="active site" description="Charge relay system" evidence="7">
    <location>
        <position position="60"/>
    </location>
</feature>
<keyword evidence="3 7" id="KW-0547">Nucleotide-binding</keyword>
<accession>A0A1V6T7L3</accession>
<sequence length="503" mass="53497">MPLLREAERCLANQHANKLNSFITPLPRVGQWLDRVKEADKRKEQGSAKSSIDGRLISIKDNICTRDLPTTCASGILDKFTSPFNATVVEQLEKAGGVIAGKTNLDEFGMGSHSVHSRFGPVKNPRRDHSGEELSAGGSSGGSAVAVAADQCYASLGTDTGGSVRLPAAYTGTVGFKPSYGLISRWGVVAYANSLDTVGILGKNISSVRDIFSILNQHDSRDPTNISPFSRSRILSHLQETPLSSRLASKPLRIGVPLEYNLSELSPSVRRAWLLSLASLQQQGHTIHPVSLPTTKHALSAYYVLAPAEASSNLAKYDGVRYGTRGDGPDGTGQTDGYLYANTRGTGFGPEVQRRILLGTFSLSADAMDNYFIQAQRVRRLVQRDFDNVFAASNPLSDSKNSVCSDSSSVDVIVCPTAPSSPPRLSGLLNGSAKYSPLDAYVGDVFTVPASLAGLPAISVPVTVDTDSNADVDGLAGIQVVGQYGDDELVMNVGELLAGRRLA</sequence>
<comment type="subcellular location">
    <subcellularLocation>
        <location evidence="7">Mitochondrion</location>
    </subcellularLocation>
</comment>
<gene>
    <name evidence="10" type="ORF">PENSTE_c011G01907</name>
</gene>
<dbReference type="InterPro" id="IPR000120">
    <property type="entry name" value="Amidase"/>
</dbReference>
<evidence type="ECO:0000256" key="8">
    <source>
        <dbReference type="SAM" id="MobiDB-lite"/>
    </source>
</evidence>
<dbReference type="InterPro" id="IPR023631">
    <property type="entry name" value="Amidase_dom"/>
</dbReference>
<dbReference type="GO" id="GO:0032543">
    <property type="term" value="P:mitochondrial translation"/>
    <property type="evidence" value="ECO:0007669"/>
    <property type="project" value="UniProtKB-UniRule"/>
</dbReference>
<dbReference type="GO" id="GO:0030956">
    <property type="term" value="C:glutamyl-tRNA(Gln) amidotransferase complex"/>
    <property type="evidence" value="ECO:0007669"/>
    <property type="project" value="UniProtKB-UniRule"/>
</dbReference>
<keyword evidence="11" id="KW-1185">Reference proteome</keyword>
<evidence type="ECO:0000256" key="5">
    <source>
        <dbReference type="ARBA" id="ARBA00022917"/>
    </source>
</evidence>
<keyword evidence="2 7" id="KW-0436">Ligase</keyword>
<evidence type="ECO:0000256" key="2">
    <source>
        <dbReference type="ARBA" id="ARBA00022598"/>
    </source>
</evidence>
<organism evidence="10 11">
    <name type="scientific">Penicillium steckii</name>
    <dbReference type="NCBI Taxonomy" id="303698"/>
    <lineage>
        <taxon>Eukaryota</taxon>
        <taxon>Fungi</taxon>
        <taxon>Dikarya</taxon>
        <taxon>Ascomycota</taxon>
        <taxon>Pezizomycotina</taxon>
        <taxon>Eurotiomycetes</taxon>
        <taxon>Eurotiomycetidae</taxon>
        <taxon>Eurotiales</taxon>
        <taxon>Aspergillaceae</taxon>
        <taxon>Penicillium</taxon>
    </lineage>
</organism>
<dbReference type="HAMAP" id="MF_00120">
    <property type="entry name" value="GatA"/>
    <property type="match status" value="1"/>
</dbReference>
<dbReference type="EC" id="6.3.5.7" evidence="7"/>
<evidence type="ECO:0000313" key="10">
    <source>
        <dbReference type="EMBL" id="OQE21879.1"/>
    </source>
</evidence>
<comment type="catalytic activity">
    <reaction evidence="6 7">
        <text>L-glutamyl-tRNA(Gln) + L-glutamine + ATP + H2O = L-glutaminyl-tRNA(Gln) + L-glutamate + ADP + phosphate + H(+)</text>
        <dbReference type="Rhea" id="RHEA:17521"/>
        <dbReference type="Rhea" id="RHEA-COMP:9681"/>
        <dbReference type="Rhea" id="RHEA-COMP:9684"/>
        <dbReference type="ChEBI" id="CHEBI:15377"/>
        <dbReference type="ChEBI" id="CHEBI:15378"/>
        <dbReference type="ChEBI" id="CHEBI:29985"/>
        <dbReference type="ChEBI" id="CHEBI:30616"/>
        <dbReference type="ChEBI" id="CHEBI:43474"/>
        <dbReference type="ChEBI" id="CHEBI:58359"/>
        <dbReference type="ChEBI" id="CHEBI:78520"/>
        <dbReference type="ChEBI" id="CHEBI:78521"/>
        <dbReference type="ChEBI" id="CHEBI:456216"/>
        <dbReference type="EC" id="6.3.5.7"/>
    </reaction>
</comment>
<evidence type="ECO:0000256" key="3">
    <source>
        <dbReference type="ARBA" id="ARBA00022741"/>
    </source>
</evidence>
<evidence type="ECO:0000313" key="11">
    <source>
        <dbReference type="Proteomes" id="UP000191285"/>
    </source>
</evidence>